<dbReference type="HOGENOM" id="CLU_114601_5_3_9"/>
<dbReference type="Pfam" id="PF02597">
    <property type="entry name" value="ThiS"/>
    <property type="match status" value="1"/>
</dbReference>
<evidence type="ECO:0000313" key="1">
    <source>
        <dbReference type="EMBL" id="AEE15313.1"/>
    </source>
</evidence>
<dbReference type="EMBL" id="CP002690">
    <property type="protein sequence ID" value="AEE15313.1"/>
    <property type="molecule type" value="Genomic_DNA"/>
</dbReference>
<protein>
    <submittedName>
        <fullName evidence="1">ThiamineS protein</fullName>
    </submittedName>
</protein>
<dbReference type="eggNOG" id="COG1977">
    <property type="taxonomic scope" value="Bacteria"/>
</dbReference>
<proteinExistence type="predicted"/>
<sequence length="80" mass="8831">MPKITVALYAGLKARAHAPEGASEFDLEVPDGSKINDIIKFLDLPEDEVANIFVDRSLKDREYIVKEGQRIAFFPLIAGG</sequence>
<dbReference type="InterPro" id="IPR016155">
    <property type="entry name" value="Mopterin_synth/thiamin_S_b"/>
</dbReference>
<gene>
    <name evidence="1" type="ORF">Thena_1704</name>
</gene>
<dbReference type="AlphaFoldDB" id="M1E8S2"/>
<dbReference type="InterPro" id="IPR012675">
    <property type="entry name" value="Beta-grasp_dom_sf"/>
</dbReference>
<dbReference type="STRING" id="747365.Thena_1704"/>
<dbReference type="KEGG" id="tnr:Thena_1704"/>
<dbReference type="Proteomes" id="UP000011765">
    <property type="component" value="Chromosome"/>
</dbReference>
<dbReference type="SUPFAM" id="SSF54285">
    <property type="entry name" value="MoaD/ThiS"/>
    <property type="match status" value="1"/>
</dbReference>
<name>M1E8S2_9BACT</name>
<accession>M1E8S2</accession>
<dbReference type="Gene3D" id="3.10.20.30">
    <property type="match status" value="1"/>
</dbReference>
<keyword evidence="2" id="KW-1185">Reference proteome</keyword>
<dbReference type="RefSeq" id="WP_013757033.1">
    <property type="nucleotide sequence ID" value="NC_015499.1"/>
</dbReference>
<dbReference type="InterPro" id="IPR003749">
    <property type="entry name" value="ThiS/MoaD-like"/>
</dbReference>
<organism evidence="1 2">
    <name type="scientific">Thermodesulfobium narugense DSM 14796</name>
    <dbReference type="NCBI Taxonomy" id="747365"/>
    <lineage>
        <taxon>Bacteria</taxon>
        <taxon>Pseudomonadati</taxon>
        <taxon>Thermodesulfobiota</taxon>
        <taxon>Thermodesulfobiia</taxon>
        <taxon>Thermodesulfobiales</taxon>
        <taxon>Thermodesulfobiaceae</taxon>
        <taxon>Thermodesulfobium</taxon>
    </lineage>
</organism>
<reference evidence="1 2" key="1">
    <citation type="submission" date="2011-04" db="EMBL/GenBank/DDBJ databases">
        <title>The complete genome of Thermodesulfobium narugense DSM 14796.</title>
        <authorList>
            <consortium name="US DOE Joint Genome Institute (JGI-PGF)"/>
            <person name="Lucas S."/>
            <person name="Han J."/>
            <person name="Lapidus A."/>
            <person name="Bruce D."/>
            <person name="Goodwin L."/>
            <person name="Pitluck S."/>
            <person name="Peters L."/>
            <person name="Kyrpides N."/>
            <person name="Mavromatis K."/>
            <person name="Pagani I."/>
            <person name="Ivanova N."/>
            <person name="Ovchinnikova G."/>
            <person name="Zhang X."/>
            <person name="Saunders L."/>
            <person name="Detter J.C."/>
            <person name="Tapia R."/>
            <person name="Han C."/>
            <person name="Land M."/>
            <person name="Hauser L."/>
            <person name="Markowitz V."/>
            <person name="Cheng J.-F."/>
            <person name="Hugenholtz P."/>
            <person name="Woyke T."/>
            <person name="Wu D."/>
            <person name="Spring S."/>
            <person name="Schroeder M."/>
            <person name="Brambilla E."/>
            <person name="Klenk H.-P."/>
            <person name="Eisen J.A."/>
        </authorList>
    </citation>
    <scope>NUCLEOTIDE SEQUENCE [LARGE SCALE GENOMIC DNA]</scope>
    <source>
        <strain evidence="1 2">DSM 14796</strain>
    </source>
</reference>
<evidence type="ECO:0000313" key="2">
    <source>
        <dbReference type="Proteomes" id="UP000011765"/>
    </source>
</evidence>
<dbReference type="OrthoDB" id="1729830at2"/>